<dbReference type="FunFam" id="1.10.287.70:FF:000163">
    <property type="entry name" value="Glutamate receptor"/>
    <property type="match status" value="1"/>
</dbReference>
<keyword evidence="7 17" id="KW-1133">Transmembrane helix</keyword>
<evidence type="ECO:0000256" key="16">
    <source>
        <dbReference type="SAM" id="MobiDB-lite"/>
    </source>
</evidence>
<evidence type="ECO:0000256" key="11">
    <source>
        <dbReference type="ARBA" id="ARBA00023180"/>
    </source>
</evidence>
<reference evidence="19" key="1">
    <citation type="journal article" date="2018" name="DNA Res.">
        <title>Multiple hybrid de novo genome assembly of finger millet, an orphan allotetraploid crop.</title>
        <authorList>
            <person name="Hatakeyama M."/>
            <person name="Aluri S."/>
            <person name="Balachadran M.T."/>
            <person name="Sivarajan S.R."/>
            <person name="Patrignani A."/>
            <person name="Gruter S."/>
            <person name="Poveda L."/>
            <person name="Shimizu-Inatsugi R."/>
            <person name="Baeten J."/>
            <person name="Francoijs K.J."/>
            <person name="Nataraja K.N."/>
            <person name="Reddy Y.A.N."/>
            <person name="Phadnis S."/>
            <person name="Ravikumar R.L."/>
            <person name="Schlapbach R."/>
            <person name="Sreeman S.M."/>
            <person name="Shimizu K.K."/>
        </authorList>
    </citation>
    <scope>NUCLEOTIDE SEQUENCE</scope>
</reference>
<organism evidence="19 20">
    <name type="scientific">Eleusine coracana subsp. coracana</name>
    <dbReference type="NCBI Taxonomy" id="191504"/>
    <lineage>
        <taxon>Eukaryota</taxon>
        <taxon>Viridiplantae</taxon>
        <taxon>Streptophyta</taxon>
        <taxon>Embryophyta</taxon>
        <taxon>Tracheophyta</taxon>
        <taxon>Spermatophyta</taxon>
        <taxon>Magnoliopsida</taxon>
        <taxon>Liliopsida</taxon>
        <taxon>Poales</taxon>
        <taxon>Poaceae</taxon>
        <taxon>PACMAD clade</taxon>
        <taxon>Chloridoideae</taxon>
        <taxon>Cynodonteae</taxon>
        <taxon>Eleusininae</taxon>
        <taxon>Eleusine</taxon>
    </lineage>
</organism>
<dbReference type="SUPFAM" id="SSF53822">
    <property type="entry name" value="Periplasmic binding protein-like I"/>
    <property type="match status" value="1"/>
</dbReference>
<evidence type="ECO:0000256" key="17">
    <source>
        <dbReference type="SAM" id="Phobius"/>
    </source>
</evidence>
<accession>A0AAV5FDY4</accession>
<dbReference type="InterPro" id="IPR001320">
    <property type="entry name" value="Iontro_rcpt_C"/>
</dbReference>
<gene>
    <name evidence="19" type="primary">gb22560</name>
    <name evidence="19" type="ORF">PR202_gb22560</name>
</gene>
<keyword evidence="6" id="KW-0732">Signal</keyword>
<proteinExistence type="inferred from homology"/>
<dbReference type="Pfam" id="PF00060">
    <property type="entry name" value="Lig_chan"/>
    <property type="match status" value="1"/>
</dbReference>
<dbReference type="GO" id="GO:0015276">
    <property type="term" value="F:ligand-gated monoatomic ion channel activity"/>
    <property type="evidence" value="ECO:0007669"/>
    <property type="project" value="InterPro"/>
</dbReference>
<evidence type="ECO:0000256" key="12">
    <source>
        <dbReference type="ARBA" id="ARBA00023286"/>
    </source>
</evidence>
<keyword evidence="12 15" id="KW-1071">Ligand-gated ion channel</keyword>
<evidence type="ECO:0000256" key="15">
    <source>
        <dbReference type="PIRNR" id="PIRNR037090"/>
    </source>
</evidence>
<dbReference type="Gene3D" id="3.40.190.10">
    <property type="entry name" value="Periplasmic binding protein-like II"/>
    <property type="match status" value="1"/>
</dbReference>
<keyword evidence="5 17" id="KW-0812">Transmembrane</keyword>
<dbReference type="FunFam" id="3.40.190.10:FF:000396">
    <property type="entry name" value="Glutamate receptor"/>
    <property type="match status" value="1"/>
</dbReference>
<dbReference type="PANTHER" id="PTHR34836:SF1">
    <property type="entry name" value="OS09G0428600 PROTEIN"/>
    <property type="match status" value="1"/>
</dbReference>
<comment type="subcellular location">
    <subcellularLocation>
        <location evidence="1">Membrane</location>
        <topology evidence="1">Multi-pass membrane protein</topology>
    </subcellularLocation>
</comment>
<dbReference type="InterPro" id="IPR028082">
    <property type="entry name" value="Peripla_BP_I"/>
</dbReference>
<dbReference type="PIRSF" id="PIRSF037090">
    <property type="entry name" value="Iontro_Glu-like_rcpt_pln"/>
    <property type="match status" value="1"/>
</dbReference>
<dbReference type="Gene3D" id="1.10.287.70">
    <property type="match status" value="1"/>
</dbReference>
<dbReference type="Pfam" id="PF01094">
    <property type="entry name" value="ANF_receptor"/>
    <property type="match status" value="1"/>
</dbReference>
<feature type="transmembrane region" description="Helical" evidence="17">
    <location>
        <begin position="665"/>
        <end position="685"/>
    </location>
</feature>
<evidence type="ECO:0000256" key="4">
    <source>
        <dbReference type="ARBA" id="ARBA00022448"/>
    </source>
</evidence>
<comment type="similarity">
    <text evidence="2 15">Belongs to the glutamate-gated ion channel (TC 1.A.10.1) family.</text>
</comment>
<keyword evidence="11" id="KW-0325">Glycoprotein</keyword>
<comment type="function">
    <text evidence="15">Glutamate-gated receptor that probably acts as non-selective cation channel.</text>
</comment>
<evidence type="ECO:0000313" key="19">
    <source>
        <dbReference type="EMBL" id="GJN33929.1"/>
    </source>
</evidence>
<dbReference type="PRINTS" id="PR00248">
    <property type="entry name" value="GPCRMGR"/>
</dbReference>
<feature type="transmembrane region" description="Helical" evidence="17">
    <location>
        <begin position="727"/>
        <end position="745"/>
    </location>
</feature>
<dbReference type="InterPro" id="IPR017103">
    <property type="entry name" value="Iontropic_Glu_rcpt_pln"/>
</dbReference>
<comment type="caution">
    <text evidence="19">The sequence shown here is derived from an EMBL/GenBank/DDBJ whole genome shotgun (WGS) entry which is preliminary data.</text>
</comment>
<dbReference type="Gene3D" id="3.40.50.2300">
    <property type="match status" value="3"/>
</dbReference>
<dbReference type="EMBL" id="BQKI01000085">
    <property type="protein sequence ID" value="GJN33929.1"/>
    <property type="molecule type" value="Genomic_DNA"/>
</dbReference>
<evidence type="ECO:0000256" key="8">
    <source>
        <dbReference type="ARBA" id="ARBA00023065"/>
    </source>
</evidence>
<keyword evidence="8 15" id="KW-0406">Ion transport</keyword>
<feature type="transmembrane region" description="Helical" evidence="17">
    <location>
        <begin position="697"/>
        <end position="715"/>
    </location>
</feature>
<protein>
    <recommendedName>
        <fullName evidence="15">Glutamate receptor</fullName>
    </recommendedName>
</protein>
<dbReference type="Pfam" id="PF00497">
    <property type="entry name" value="SBP_bac_3"/>
    <property type="match status" value="1"/>
</dbReference>
<evidence type="ECO:0000256" key="5">
    <source>
        <dbReference type="ARBA" id="ARBA00022692"/>
    </source>
</evidence>
<dbReference type="FunFam" id="3.40.50.2300:FF:000188">
    <property type="entry name" value="Glutamate receptor"/>
    <property type="match status" value="1"/>
</dbReference>
<dbReference type="InterPro" id="IPR015683">
    <property type="entry name" value="Ionotropic_Glu_rcpt"/>
</dbReference>
<dbReference type="GO" id="GO:0004930">
    <property type="term" value="F:G protein-coupled receptor activity"/>
    <property type="evidence" value="ECO:0007669"/>
    <property type="project" value="InterPro"/>
</dbReference>
<dbReference type="InterPro" id="IPR001638">
    <property type="entry name" value="Solute-binding_3/MltF_N"/>
</dbReference>
<keyword evidence="10 15" id="KW-0675">Receptor</keyword>
<sequence>MCHKGQIRVTRPEPICTMSNLAFANQQAAAVNNTEQGTNNSIHNSASESLVILTPRHGSSPKQLSILCAVSRPAMALAVATGRARLPLFLLWFMGVAPLLPLVPTSRGQPPTTVTVGLIVDAASPVGKIANTTIPMALDDFYAAHPNSSTRVQVLTHDSGGDVVAAASAALQLMTVHGARAILGPQSSVESSFVAELATRAEVPVVSFSATSPSVSPSSSGSFFVRAALSDAAQASAIAALASHFGWRRVVPVYQDDDYGAAFVPYLVDALTEAGAEVPYRCALPASASEDAVLAAVYRLESEQTRAFVVHARPALAERVFAAAQEAGMMSAGAWVITDGLTGLLGSIRPPPGVIGLAPHVPATPRLRAVKRRWAHRFMRDHRDAEPAEAEMGCYALWAYDAAWAVASAADRLGRAGDLTSSSPPGLVDGGRSGGPTDFSDLGKSSSGKKFLAAIATTTFDGLSGRFRLVHDELTVPAFRIVNIMDNARERSIGFWTREHRLTRQLGDGSKSSNRGLGPVIWPGDSTVVPSGWVQPTSGRKLRVAVPAYVDPGYHPIVHIDVDPATNRTVAGGYVVEVFEAAVRLLPYALPFEYVPAPSMPYNTLIDNVGRGVYDAAVADMTITANRSQRVDFTLPYMTSGISMVVPFRDQRSKRAWVFVKPLRYDLWLVSFAFLVFTGFAVWAMEHRINEEFRGPPSYQIGTLLYFGFSTLVFSHRESLKSNLSRFAVVVWVFVVLILQSSYTASLTSMLTVPQLGPTIGDYAALWQGTAKVGIMNNSFMRAAMTKSGFPPSRLQPYRAAQSFHEALIDGTIGAIVDETPYLRLFLKSYCDNFTVTAQTNRTGGFGFVSTLPLPHTVI</sequence>
<reference evidence="19" key="2">
    <citation type="submission" date="2021-12" db="EMBL/GenBank/DDBJ databases">
        <title>Resequencing data analysis of finger millet.</title>
        <authorList>
            <person name="Hatakeyama M."/>
            <person name="Aluri S."/>
            <person name="Balachadran M.T."/>
            <person name="Sivarajan S.R."/>
            <person name="Poveda L."/>
            <person name="Shimizu-Inatsugi R."/>
            <person name="Schlapbach R."/>
            <person name="Sreeman S.M."/>
            <person name="Shimizu K.K."/>
        </authorList>
    </citation>
    <scope>NUCLEOTIDE SEQUENCE</scope>
</reference>
<dbReference type="GO" id="GO:0016020">
    <property type="term" value="C:membrane"/>
    <property type="evidence" value="ECO:0007669"/>
    <property type="project" value="UniProtKB-SubCell"/>
</dbReference>
<feature type="domain" description="Ionotropic glutamate receptor C-terminal" evidence="18">
    <location>
        <begin position="541"/>
        <end position="856"/>
    </location>
</feature>
<dbReference type="SUPFAM" id="SSF53850">
    <property type="entry name" value="Periplasmic binding protein-like II"/>
    <property type="match status" value="1"/>
</dbReference>
<evidence type="ECO:0000256" key="1">
    <source>
        <dbReference type="ARBA" id="ARBA00004141"/>
    </source>
</evidence>
<evidence type="ECO:0000256" key="7">
    <source>
        <dbReference type="ARBA" id="ARBA00022989"/>
    </source>
</evidence>
<comment type="subunit">
    <text evidence="3">May form heteromers.</text>
</comment>
<keyword evidence="4 15" id="KW-0813">Transport</keyword>
<evidence type="ECO:0000256" key="6">
    <source>
        <dbReference type="ARBA" id="ARBA00022729"/>
    </source>
</evidence>
<evidence type="ECO:0000256" key="9">
    <source>
        <dbReference type="ARBA" id="ARBA00023136"/>
    </source>
</evidence>
<keyword evidence="9 15" id="KW-0472">Membrane</keyword>
<dbReference type="InterPro" id="IPR000337">
    <property type="entry name" value="GPCR_3"/>
</dbReference>
<dbReference type="PANTHER" id="PTHR34836">
    <property type="entry name" value="OS06G0188250 PROTEIN"/>
    <property type="match status" value="1"/>
</dbReference>
<dbReference type="Proteomes" id="UP001054889">
    <property type="component" value="Unassembled WGS sequence"/>
</dbReference>
<evidence type="ECO:0000256" key="3">
    <source>
        <dbReference type="ARBA" id="ARBA00011095"/>
    </source>
</evidence>
<evidence type="ECO:0000256" key="14">
    <source>
        <dbReference type="ARBA" id="ARBA00049638"/>
    </source>
</evidence>
<dbReference type="InterPro" id="IPR001828">
    <property type="entry name" value="ANF_lig-bd_rcpt"/>
</dbReference>
<evidence type="ECO:0000259" key="18">
    <source>
        <dbReference type="SMART" id="SM00079"/>
    </source>
</evidence>
<keyword evidence="20" id="KW-1185">Reference proteome</keyword>
<evidence type="ECO:0000313" key="20">
    <source>
        <dbReference type="Proteomes" id="UP001054889"/>
    </source>
</evidence>
<dbReference type="AlphaFoldDB" id="A0AAV5FDY4"/>
<dbReference type="SMART" id="SM00079">
    <property type="entry name" value="PBPe"/>
    <property type="match status" value="1"/>
</dbReference>
<evidence type="ECO:0000256" key="10">
    <source>
        <dbReference type="ARBA" id="ARBA00023170"/>
    </source>
</evidence>
<keyword evidence="13 15" id="KW-0407">Ion channel</keyword>
<comment type="function">
    <text evidence="14">Glutamate-gated receptor that probably acts as a non-selective cation channel. May be involved in light-signal transduction and calcium homeostasis via the regulation of calcium influx into cells.</text>
</comment>
<evidence type="ECO:0000256" key="13">
    <source>
        <dbReference type="ARBA" id="ARBA00023303"/>
    </source>
</evidence>
<evidence type="ECO:0000256" key="2">
    <source>
        <dbReference type="ARBA" id="ARBA00008685"/>
    </source>
</evidence>
<name>A0AAV5FDY4_ELECO</name>
<feature type="region of interest" description="Disordered" evidence="16">
    <location>
        <begin position="418"/>
        <end position="441"/>
    </location>
</feature>